<evidence type="ECO:0000256" key="1">
    <source>
        <dbReference type="SAM" id="MobiDB-lite"/>
    </source>
</evidence>
<feature type="region of interest" description="Disordered" evidence="1">
    <location>
        <begin position="320"/>
        <end position="367"/>
    </location>
</feature>
<evidence type="ECO:0000313" key="2">
    <source>
        <dbReference type="EMBL" id="PPR01169.1"/>
    </source>
</evidence>
<name>A0A409YDR7_9AGAR</name>
<organism evidence="2 3">
    <name type="scientific">Gymnopilus dilepis</name>
    <dbReference type="NCBI Taxonomy" id="231916"/>
    <lineage>
        <taxon>Eukaryota</taxon>
        <taxon>Fungi</taxon>
        <taxon>Dikarya</taxon>
        <taxon>Basidiomycota</taxon>
        <taxon>Agaricomycotina</taxon>
        <taxon>Agaricomycetes</taxon>
        <taxon>Agaricomycetidae</taxon>
        <taxon>Agaricales</taxon>
        <taxon>Agaricineae</taxon>
        <taxon>Hymenogastraceae</taxon>
        <taxon>Gymnopilus</taxon>
    </lineage>
</organism>
<dbReference type="EMBL" id="NHYE01000961">
    <property type="protein sequence ID" value="PPR01169.1"/>
    <property type="molecule type" value="Genomic_DNA"/>
</dbReference>
<comment type="caution">
    <text evidence="2">The sequence shown here is derived from an EMBL/GenBank/DDBJ whole genome shotgun (WGS) entry which is preliminary data.</text>
</comment>
<proteinExistence type="predicted"/>
<dbReference type="AlphaFoldDB" id="A0A409YDR7"/>
<accession>A0A409YDR7</accession>
<dbReference type="InParanoid" id="A0A409YDR7"/>
<keyword evidence="3" id="KW-1185">Reference proteome</keyword>
<dbReference type="Proteomes" id="UP000284706">
    <property type="component" value="Unassembled WGS sequence"/>
</dbReference>
<evidence type="ECO:0000313" key="3">
    <source>
        <dbReference type="Proteomes" id="UP000284706"/>
    </source>
</evidence>
<gene>
    <name evidence="2" type="ORF">CVT26_016023</name>
</gene>
<sequence length="541" mass="59742">MILDQKIPPVVAAALQNTRLKTNLIQGKKKTAYPAGEKIADMIQVDTTFKRNVSDLDEWEVVMWENRTQRAVTIARIYSNRADRSQYKTLFDEFRKAITIVTGRPLLLKQLSRKGTLVAIGADLELGQALGAGDSFRETNEPEFSGVPTDAPVEDLLAHFIKACLGHAKRGILTLKGCLKDDDFHRIMNFFYLEMSQDVEAFSSWIKGLGIKKVTDWWNHKEVNKWVLPCLTLLEAIIEARSLDESVAQEIQLSIQTGVLKSNHSDTYSRMSNNIARATNASRKARETRERNDALDHVKENMEELAKLKKQITAREKELKATKADLAARKPSTSRSHKAESSSSGRVYGATSQSRAKEAARVNKKKSDIHAASAMHTSMLVDGEVDVDNAERIPADALSDSLLLPENANAHADASSSEPMEIDSQYYTFGTTDSSFAAPAITDYPCQPFDASCLSLAPNVDDYSLQTLNASYLTAPPNVSLDAQPLLDITASSNLFGQNELSQSTTMPGDYPPGGLLEMLYNNSFSPFDIESAYGMNTSTQ</sequence>
<reference evidence="2 3" key="1">
    <citation type="journal article" date="2018" name="Evol. Lett.">
        <title>Horizontal gene cluster transfer increased hallucinogenic mushroom diversity.</title>
        <authorList>
            <person name="Reynolds H.T."/>
            <person name="Vijayakumar V."/>
            <person name="Gluck-Thaler E."/>
            <person name="Korotkin H.B."/>
            <person name="Matheny P.B."/>
            <person name="Slot J.C."/>
        </authorList>
    </citation>
    <scope>NUCLEOTIDE SEQUENCE [LARGE SCALE GENOMIC DNA]</scope>
    <source>
        <strain evidence="2 3">SRW20</strain>
    </source>
</reference>
<feature type="compositionally biased region" description="Basic and acidic residues" evidence="1">
    <location>
        <begin position="284"/>
        <end position="297"/>
    </location>
</feature>
<feature type="compositionally biased region" description="Basic and acidic residues" evidence="1">
    <location>
        <begin position="355"/>
        <end position="367"/>
    </location>
</feature>
<dbReference type="OrthoDB" id="3044920at2759"/>
<protein>
    <submittedName>
        <fullName evidence="2">Uncharacterized protein</fullName>
    </submittedName>
</protein>
<feature type="region of interest" description="Disordered" evidence="1">
    <location>
        <begin position="272"/>
        <end position="297"/>
    </location>
</feature>
<feature type="compositionally biased region" description="Polar residues" evidence="1">
    <location>
        <begin position="272"/>
        <end position="282"/>
    </location>
</feature>
<feature type="compositionally biased region" description="Polar residues" evidence="1">
    <location>
        <begin position="341"/>
        <end position="354"/>
    </location>
</feature>